<dbReference type="InterPro" id="IPR036563">
    <property type="entry name" value="MoaE_sf"/>
</dbReference>
<feature type="non-terminal residue" evidence="1">
    <location>
        <position position="1"/>
    </location>
</feature>
<sequence>KLEIEKTSKELGIWQERHAGVCNALPKHPRTRAIAGEVDLPILLQKLKRELGGKAGAVGCFVGVVRETSKDGKKVKYLHYECAEEAIKGLEQIAADIERLPGIMRVMIHHVIDDLTPGEDAIYVLVAGEHRAEVFSALPKIMDRVKTKALIWKKEVTETGEYWIHE</sequence>
<dbReference type="Pfam" id="PF02391">
    <property type="entry name" value="MoaE"/>
    <property type="match status" value="1"/>
</dbReference>
<reference evidence="1" key="1">
    <citation type="journal article" date="2014" name="Front. Microbiol.">
        <title>High frequency of phylogenetically diverse reductive dehalogenase-homologous genes in deep subseafloor sedimentary metagenomes.</title>
        <authorList>
            <person name="Kawai M."/>
            <person name="Futagami T."/>
            <person name="Toyoda A."/>
            <person name="Takaki Y."/>
            <person name="Nishi S."/>
            <person name="Hori S."/>
            <person name="Arai W."/>
            <person name="Tsubouchi T."/>
            <person name="Morono Y."/>
            <person name="Uchiyama I."/>
            <person name="Ito T."/>
            <person name="Fujiyama A."/>
            <person name="Inagaki F."/>
            <person name="Takami H."/>
        </authorList>
    </citation>
    <scope>NUCLEOTIDE SEQUENCE</scope>
    <source>
        <strain evidence="1">Expedition CK06-06</strain>
    </source>
</reference>
<dbReference type="InterPro" id="IPR003448">
    <property type="entry name" value="Mopterin_biosynth_MoaE"/>
</dbReference>
<dbReference type="AlphaFoldDB" id="X1H8V8"/>
<dbReference type="PANTHER" id="PTHR23404">
    <property type="entry name" value="MOLYBDOPTERIN SYNTHASE RELATED"/>
    <property type="match status" value="1"/>
</dbReference>
<dbReference type="GO" id="GO:0006777">
    <property type="term" value="P:Mo-molybdopterin cofactor biosynthetic process"/>
    <property type="evidence" value="ECO:0007669"/>
    <property type="project" value="InterPro"/>
</dbReference>
<dbReference type="Gene3D" id="3.90.1170.40">
    <property type="entry name" value="Molybdopterin biosynthesis MoaE subunit"/>
    <property type="match status" value="1"/>
</dbReference>
<dbReference type="EMBL" id="BARU01011145">
    <property type="protein sequence ID" value="GAH41758.1"/>
    <property type="molecule type" value="Genomic_DNA"/>
</dbReference>
<organism evidence="1">
    <name type="scientific">marine sediment metagenome</name>
    <dbReference type="NCBI Taxonomy" id="412755"/>
    <lineage>
        <taxon>unclassified sequences</taxon>
        <taxon>metagenomes</taxon>
        <taxon>ecological metagenomes</taxon>
    </lineage>
</organism>
<evidence type="ECO:0000313" key="1">
    <source>
        <dbReference type="EMBL" id="GAH41758.1"/>
    </source>
</evidence>
<comment type="caution">
    <text evidence="1">The sequence shown here is derived from an EMBL/GenBank/DDBJ whole genome shotgun (WGS) entry which is preliminary data.</text>
</comment>
<dbReference type="SUPFAM" id="SSF54690">
    <property type="entry name" value="Molybdopterin synthase subunit MoaE"/>
    <property type="match status" value="1"/>
</dbReference>
<proteinExistence type="predicted"/>
<name>X1H8V8_9ZZZZ</name>
<protein>
    <recommendedName>
        <fullName evidence="2">Molybdenum cofactor biosynthesis protein MoaE</fullName>
    </recommendedName>
</protein>
<dbReference type="CDD" id="cd00756">
    <property type="entry name" value="MoaE"/>
    <property type="match status" value="1"/>
</dbReference>
<accession>X1H8V8</accession>
<evidence type="ECO:0008006" key="2">
    <source>
        <dbReference type="Google" id="ProtNLM"/>
    </source>
</evidence>
<gene>
    <name evidence="1" type="ORF">S03H2_21016</name>
</gene>